<keyword evidence="2" id="KW-1185">Reference proteome</keyword>
<protein>
    <submittedName>
        <fullName evidence="1">Uncharacterized protein</fullName>
    </submittedName>
</protein>
<sequence>MELDKEELLVELTSWSRLELIDWLCWNDKNGIYRDDESLSEVGVILDKEIAIEIMSRQILEV</sequence>
<organism evidence="1 2">
    <name type="scientific">Olleya sediminilitoris</name>
    <dbReference type="NCBI Taxonomy" id="2795739"/>
    <lineage>
        <taxon>Bacteria</taxon>
        <taxon>Pseudomonadati</taxon>
        <taxon>Bacteroidota</taxon>
        <taxon>Flavobacteriia</taxon>
        <taxon>Flavobacteriales</taxon>
        <taxon>Flavobacteriaceae</taxon>
    </lineage>
</organism>
<name>A0ABS1WM26_9FLAO</name>
<dbReference type="RefSeq" id="WP_203000663.1">
    <property type="nucleotide sequence ID" value="NZ_JAEMEF010000008.1"/>
</dbReference>
<accession>A0ABS1WM26</accession>
<gene>
    <name evidence="1" type="ORF">JAO71_10205</name>
</gene>
<comment type="caution">
    <text evidence="1">The sequence shown here is derived from an EMBL/GenBank/DDBJ whole genome shotgun (WGS) entry which is preliminary data.</text>
</comment>
<dbReference type="Proteomes" id="UP000605013">
    <property type="component" value="Unassembled WGS sequence"/>
</dbReference>
<evidence type="ECO:0000313" key="1">
    <source>
        <dbReference type="EMBL" id="MBL7560174.1"/>
    </source>
</evidence>
<proteinExistence type="predicted"/>
<evidence type="ECO:0000313" key="2">
    <source>
        <dbReference type="Proteomes" id="UP000605013"/>
    </source>
</evidence>
<reference evidence="1 2" key="1">
    <citation type="submission" date="2020-12" db="EMBL/GenBank/DDBJ databases">
        <title>Olleya sediminilitoris sp. nov., isolated from a tidal flat.</title>
        <authorList>
            <person name="Park S."/>
            <person name="Yoon J.-H."/>
        </authorList>
    </citation>
    <scope>NUCLEOTIDE SEQUENCE [LARGE SCALE GENOMIC DNA]</scope>
    <source>
        <strain evidence="1 2">YSTF-M6</strain>
    </source>
</reference>
<dbReference type="EMBL" id="JAEMEF010000008">
    <property type="protein sequence ID" value="MBL7560174.1"/>
    <property type="molecule type" value="Genomic_DNA"/>
</dbReference>